<name>A0A1F4VKX2_UNCKA</name>
<feature type="transmembrane region" description="Helical" evidence="1">
    <location>
        <begin position="12"/>
        <end position="34"/>
    </location>
</feature>
<keyword evidence="1" id="KW-0812">Transmembrane</keyword>
<keyword evidence="1" id="KW-0472">Membrane</keyword>
<sequence length="248" mass="27503">MKFNFNAVKQFFLNFLIPIISLGITGVLFVLVIYPSLIKLPVLNKEVQSKVKLKDQLDTKLKNLNSILDFKSVVDENSSLVSQAISSATNAPQLLTQIDTIAKDSGLTVLRLSYSFGEVAVAVDEKGAEKTNDVVIVNLGAQGTYLQVKNFAQNLENSSRLINIKDFRFSLDNETKQLDVVFVLESPYQFVNSTAVTDDPVNIDITKDDFVTIINKVKGLKYYNISIENISQQAQKAAEVKESTESTP</sequence>
<dbReference type="EMBL" id="MEVN01000005">
    <property type="protein sequence ID" value="OGC57799.1"/>
    <property type="molecule type" value="Genomic_DNA"/>
</dbReference>
<protein>
    <recommendedName>
        <fullName evidence="4">Pilus assembly protein PilO</fullName>
    </recommendedName>
</protein>
<evidence type="ECO:0000256" key="1">
    <source>
        <dbReference type="SAM" id="Phobius"/>
    </source>
</evidence>
<organism evidence="2 3">
    <name type="scientific">candidate division WWE3 bacterium RIFCSPLOWO2_12_FULL_36_10</name>
    <dbReference type="NCBI Taxonomy" id="1802630"/>
    <lineage>
        <taxon>Bacteria</taxon>
        <taxon>Katanobacteria</taxon>
    </lineage>
</organism>
<keyword evidence="1" id="KW-1133">Transmembrane helix</keyword>
<dbReference type="AlphaFoldDB" id="A0A1F4VKX2"/>
<proteinExistence type="predicted"/>
<reference evidence="2 3" key="1">
    <citation type="journal article" date="2016" name="Nat. Commun.">
        <title>Thousands of microbial genomes shed light on interconnected biogeochemical processes in an aquifer system.</title>
        <authorList>
            <person name="Anantharaman K."/>
            <person name="Brown C.T."/>
            <person name="Hug L.A."/>
            <person name="Sharon I."/>
            <person name="Castelle C.J."/>
            <person name="Probst A.J."/>
            <person name="Thomas B.C."/>
            <person name="Singh A."/>
            <person name="Wilkins M.J."/>
            <person name="Karaoz U."/>
            <person name="Brodie E.L."/>
            <person name="Williams K.H."/>
            <person name="Hubbard S.S."/>
            <person name="Banfield J.F."/>
        </authorList>
    </citation>
    <scope>NUCLEOTIDE SEQUENCE [LARGE SCALE GENOMIC DNA]</scope>
</reference>
<dbReference type="Proteomes" id="UP000177763">
    <property type="component" value="Unassembled WGS sequence"/>
</dbReference>
<gene>
    <name evidence="2" type="ORF">A3H26_00765</name>
</gene>
<comment type="caution">
    <text evidence="2">The sequence shown here is derived from an EMBL/GenBank/DDBJ whole genome shotgun (WGS) entry which is preliminary data.</text>
</comment>
<dbReference type="Gene3D" id="3.30.70.60">
    <property type="match status" value="1"/>
</dbReference>
<dbReference type="InterPro" id="IPR007445">
    <property type="entry name" value="PilO"/>
</dbReference>
<evidence type="ECO:0008006" key="4">
    <source>
        <dbReference type="Google" id="ProtNLM"/>
    </source>
</evidence>
<dbReference type="InterPro" id="IPR014717">
    <property type="entry name" value="Transl_elong_EF1B/ribsomal_bS6"/>
</dbReference>
<dbReference type="Pfam" id="PF04350">
    <property type="entry name" value="PilO"/>
    <property type="match status" value="1"/>
</dbReference>
<evidence type="ECO:0000313" key="2">
    <source>
        <dbReference type="EMBL" id="OGC57799.1"/>
    </source>
</evidence>
<dbReference type="GO" id="GO:0043683">
    <property type="term" value="P:type IV pilus assembly"/>
    <property type="evidence" value="ECO:0007669"/>
    <property type="project" value="InterPro"/>
</dbReference>
<dbReference type="STRING" id="1802630.A3H26_00765"/>
<accession>A0A1F4VKX2</accession>
<evidence type="ECO:0000313" key="3">
    <source>
        <dbReference type="Proteomes" id="UP000177763"/>
    </source>
</evidence>
<dbReference type="GO" id="GO:0043107">
    <property type="term" value="P:type IV pilus-dependent motility"/>
    <property type="evidence" value="ECO:0007669"/>
    <property type="project" value="InterPro"/>
</dbReference>